<gene>
    <name evidence="3" type="ORF">GCM10010412_055060</name>
</gene>
<accession>A0ABP6EQF1</accession>
<dbReference type="InterPro" id="IPR036388">
    <property type="entry name" value="WH-like_DNA-bd_sf"/>
</dbReference>
<evidence type="ECO:0000313" key="4">
    <source>
        <dbReference type="Proteomes" id="UP001501666"/>
    </source>
</evidence>
<name>A0ABP6EQF1_9ACTN</name>
<feature type="domain" description="HTH marR-type" evidence="2">
    <location>
        <begin position="10"/>
        <end position="152"/>
    </location>
</feature>
<protein>
    <submittedName>
        <fullName evidence="3">MarR family winged helix-turn-helix transcriptional regulator</fullName>
    </submittedName>
</protein>
<dbReference type="Proteomes" id="UP001501666">
    <property type="component" value="Unassembled WGS sequence"/>
</dbReference>
<dbReference type="SUPFAM" id="SSF46785">
    <property type="entry name" value="Winged helix' DNA-binding domain"/>
    <property type="match status" value="1"/>
</dbReference>
<comment type="caution">
    <text evidence="3">The sequence shown here is derived from an EMBL/GenBank/DDBJ whole genome shotgun (WGS) entry which is preliminary data.</text>
</comment>
<organism evidence="3 4">
    <name type="scientific">Nonomuraea recticatena</name>
    <dbReference type="NCBI Taxonomy" id="46178"/>
    <lineage>
        <taxon>Bacteria</taxon>
        <taxon>Bacillati</taxon>
        <taxon>Actinomycetota</taxon>
        <taxon>Actinomycetes</taxon>
        <taxon>Streptosporangiales</taxon>
        <taxon>Streptosporangiaceae</taxon>
        <taxon>Nonomuraea</taxon>
    </lineage>
</organism>
<feature type="region of interest" description="Disordered" evidence="1">
    <location>
        <begin position="154"/>
        <end position="181"/>
    </location>
</feature>
<dbReference type="PANTHER" id="PTHR33164:SF99">
    <property type="entry name" value="MARR FAMILY REGULATORY PROTEIN"/>
    <property type="match status" value="1"/>
</dbReference>
<dbReference type="EMBL" id="BAAATE010000015">
    <property type="protein sequence ID" value="GAA2674120.1"/>
    <property type="molecule type" value="Genomic_DNA"/>
</dbReference>
<dbReference type="PANTHER" id="PTHR33164">
    <property type="entry name" value="TRANSCRIPTIONAL REGULATOR, MARR FAMILY"/>
    <property type="match status" value="1"/>
</dbReference>
<dbReference type="PROSITE" id="PS50995">
    <property type="entry name" value="HTH_MARR_2"/>
    <property type="match status" value="1"/>
</dbReference>
<proteinExistence type="predicted"/>
<dbReference type="Gene3D" id="1.10.10.10">
    <property type="entry name" value="Winged helix-like DNA-binding domain superfamily/Winged helix DNA-binding domain"/>
    <property type="match status" value="1"/>
</dbReference>
<dbReference type="Pfam" id="PF12802">
    <property type="entry name" value="MarR_2"/>
    <property type="match status" value="1"/>
</dbReference>
<dbReference type="InterPro" id="IPR036390">
    <property type="entry name" value="WH_DNA-bd_sf"/>
</dbReference>
<evidence type="ECO:0000313" key="3">
    <source>
        <dbReference type="EMBL" id="GAA2674120.1"/>
    </source>
</evidence>
<evidence type="ECO:0000256" key="1">
    <source>
        <dbReference type="SAM" id="MobiDB-lite"/>
    </source>
</evidence>
<sequence length="181" mass="20181">MIHMTRPRQLDETARQAWAAYRRLHLLVDAEIARDLERDAGLSMADYDVLDAVAAMSGGEHCIRVNGLTARMNWAHSRLSRQLGRMERRGLIARQACELDGRGDDIVLTESGRQVYAEAAPAHLASIHRHFTESLSAQQLEALLGIEQTIAQRWSGNRRSSETTSSLTEPPTPARRSSGPR</sequence>
<keyword evidence="4" id="KW-1185">Reference proteome</keyword>
<dbReference type="InterPro" id="IPR000835">
    <property type="entry name" value="HTH_MarR-typ"/>
</dbReference>
<dbReference type="SMART" id="SM00347">
    <property type="entry name" value="HTH_MARR"/>
    <property type="match status" value="1"/>
</dbReference>
<dbReference type="InterPro" id="IPR039422">
    <property type="entry name" value="MarR/SlyA-like"/>
</dbReference>
<reference evidence="4" key="1">
    <citation type="journal article" date="2019" name="Int. J. Syst. Evol. Microbiol.">
        <title>The Global Catalogue of Microorganisms (GCM) 10K type strain sequencing project: providing services to taxonomists for standard genome sequencing and annotation.</title>
        <authorList>
            <consortium name="The Broad Institute Genomics Platform"/>
            <consortium name="The Broad Institute Genome Sequencing Center for Infectious Disease"/>
            <person name="Wu L."/>
            <person name="Ma J."/>
        </authorList>
    </citation>
    <scope>NUCLEOTIDE SEQUENCE [LARGE SCALE GENOMIC DNA]</scope>
    <source>
        <strain evidence="4">JCM 6835</strain>
    </source>
</reference>
<evidence type="ECO:0000259" key="2">
    <source>
        <dbReference type="PROSITE" id="PS50995"/>
    </source>
</evidence>